<dbReference type="EMBL" id="JARBHB010000002">
    <property type="protein sequence ID" value="KAJ8893574.1"/>
    <property type="molecule type" value="Genomic_DNA"/>
</dbReference>
<comment type="caution">
    <text evidence="1">The sequence shown here is derived from an EMBL/GenBank/DDBJ whole genome shotgun (WGS) entry which is preliminary data.</text>
</comment>
<name>A0ABQ9IBB8_9NEOP</name>
<evidence type="ECO:0000313" key="2">
    <source>
        <dbReference type="Proteomes" id="UP001159363"/>
    </source>
</evidence>
<evidence type="ECO:0000313" key="1">
    <source>
        <dbReference type="EMBL" id="KAJ8893574.1"/>
    </source>
</evidence>
<proteinExistence type="predicted"/>
<accession>A0ABQ9IBB8</accession>
<gene>
    <name evidence="1" type="ORF">PR048_006174</name>
</gene>
<reference evidence="1 2" key="1">
    <citation type="submission" date="2023-02" db="EMBL/GenBank/DDBJ databases">
        <title>LHISI_Scaffold_Assembly.</title>
        <authorList>
            <person name="Stuart O.P."/>
            <person name="Cleave R."/>
            <person name="Magrath M.J.L."/>
            <person name="Mikheyev A.S."/>
        </authorList>
    </citation>
    <scope>NUCLEOTIDE SEQUENCE [LARGE SCALE GENOMIC DNA]</scope>
    <source>
        <strain evidence="1">Daus_M_001</strain>
        <tissue evidence="1">Leg muscle</tissue>
    </source>
</reference>
<sequence>MSLRSAGKLEEFKVVSEAVFTPTRAGKINAAYRHHKLNTVTPYTPHEALIFDWLCSSRKGNNTRWKYCLPFFAYAHQSAEITGVNEELITKSATILHVLSSVFEVDIDAFRAYALDTAYLYVNEYPMLTSQHKILIHGAGVISVALLPIGVLKEEYQEARNKDFRRFRENRCRKTSGAENNREFLNMFLTSSNPIISSVRPPPLKMFHNITAAMLARSSERI</sequence>
<organism evidence="1 2">
    <name type="scientific">Dryococelus australis</name>
    <dbReference type="NCBI Taxonomy" id="614101"/>
    <lineage>
        <taxon>Eukaryota</taxon>
        <taxon>Metazoa</taxon>
        <taxon>Ecdysozoa</taxon>
        <taxon>Arthropoda</taxon>
        <taxon>Hexapoda</taxon>
        <taxon>Insecta</taxon>
        <taxon>Pterygota</taxon>
        <taxon>Neoptera</taxon>
        <taxon>Polyneoptera</taxon>
        <taxon>Phasmatodea</taxon>
        <taxon>Verophasmatodea</taxon>
        <taxon>Anareolatae</taxon>
        <taxon>Phasmatidae</taxon>
        <taxon>Eurycanthinae</taxon>
        <taxon>Dryococelus</taxon>
    </lineage>
</organism>
<keyword evidence="2" id="KW-1185">Reference proteome</keyword>
<protein>
    <submittedName>
        <fullName evidence="1">Uncharacterized protein</fullName>
    </submittedName>
</protein>
<dbReference type="Proteomes" id="UP001159363">
    <property type="component" value="Chromosome 2"/>
</dbReference>